<dbReference type="PROSITE" id="PS00232">
    <property type="entry name" value="CADHERIN_1"/>
    <property type="match status" value="4"/>
</dbReference>
<evidence type="ECO:0000256" key="11">
    <source>
        <dbReference type="SAM" id="Phobius"/>
    </source>
</evidence>
<evidence type="ECO:0000313" key="16">
    <source>
        <dbReference type="Proteomes" id="UP000014760"/>
    </source>
</evidence>
<evidence type="ECO:0000256" key="2">
    <source>
        <dbReference type="ARBA" id="ARBA00022692"/>
    </source>
</evidence>
<keyword evidence="4 9" id="KW-0106">Calcium</keyword>
<evidence type="ECO:0000256" key="7">
    <source>
        <dbReference type="ARBA" id="ARBA00023136"/>
    </source>
</evidence>
<dbReference type="InterPro" id="IPR002126">
    <property type="entry name" value="Cadherin-like_dom"/>
</dbReference>
<evidence type="ECO:0000313" key="14">
    <source>
        <dbReference type="EMBL" id="ELT89521.1"/>
    </source>
</evidence>
<keyword evidence="7 11" id="KW-0472">Membrane</keyword>
<keyword evidence="12" id="KW-0732">Signal</keyword>
<keyword evidence="3" id="KW-0677">Repeat</keyword>
<dbReference type="InterPro" id="IPR020894">
    <property type="entry name" value="Cadherin_CS"/>
</dbReference>
<feature type="compositionally biased region" description="Polar residues" evidence="10">
    <location>
        <begin position="873"/>
        <end position="888"/>
    </location>
</feature>
<evidence type="ECO:0000259" key="13">
    <source>
        <dbReference type="PROSITE" id="PS50268"/>
    </source>
</evidence>
<keyword evidence="16" id="KW-1185">Reference proteome</keyword>
<name>R7TEM9_CAPTE</name>
<dbReference type="PROSITE" id="PS50268">
    <property type="entry name" value="CADHERIN_2"/>
    <property type="match status" value="7"/>
</dbReference>
<evidence type="ECO:0000256" key="1">
    <source>
        <dbReference type="ARBA" id="ARBA00004167"/>
    </source>
</evidence>
<dbReference type="SUPFAM" id="SSF49313">
    <property type="entry name" value="Cadherin-like"/>
    <property type="match status" value="6"/>
</dbReference>
<dbReference type="SMART" id="SM00112">
    <property type="entry name" value="CA"/>
    <property type="match status" value="6"/>
</dbReference>
<feature type="domain" description="Cadherin" evidence="13">
    <location>
        <begin position="22"/>
        <end position="135"/>
    </location>
</feature>
<protein>
    <recommendedName>
        <fullName evidence="13">Cadherin domain-containing protein</fullName>
    </recommendedName>
</protein>
<proteinExistence type="predicted"/>
<feature type="chain" id="PRO_5008786926" description="Cadherin domain-containing protein" evidence="12">
    <location>
        <begin position="22"/>
        <end position="1123"/>
    </location>
</feature>
<keyword evidence="8" id="KW-0325">Glycoprotein</keyword>
<evidence type="ECO:0000256" key="4">
    <source>
        <dbReference type="ARBA" id="ARBA00022837"/>
    </source>
</evidence>
<dbReference type="AlphaFoldDB" id="R7TEM9"/>
<evidence type="ECO:0000256" key="8">
    <source>
        <dbReference type="ARBA" id="ARBA00023180"/>
    </source>
</evidence>
<evidence type="ECO:0000313" key="15">
    <source>
        <dbReference type="EnsemblMetazoa" id="CapteP222417"/>
    </source>
</evidence>
<evidence type="ECO:0000256" key="10">
    <source>
        <dbReference type="SAM" id="MobiDB-lite"/>
    </source>
</evidence>
<keyword evidence="5" id="KW-0130">Cell adhesion</keyword>
<dbReference type="FunFam" id="2.60.40.60:FF:000080">
    <property type="entry name" value="FAT atypical cadherin 1"/>
    <property type="match status" value="1"/>
</dbReference>
<organism evidence="14">
    <name type="scientific">Capitella teleta</name>
    <name type="common">Polychaete worm</name>
    <dbReference type="NCBI Taxonomy" id="283909"/>
    <lineage>
        <taxon>Eukaryota</taxon>
        <taxon>Metazoa</taxon>
        <taxon>Spiralia</taxon>
        <taxon>Lophotrochozoa</taxon>
        <taxon>Annelida</taxon>
        <taxon>Polychaeta</taxon>
        <taxon>Sedentaria</taxon>
        <taxon>Scolecida</taxon>
        <taxon>Capitellidae</taxon>
        <taxon>Capitella</taxon>
    </lineage>
</organism>
<reference evidence="14 16" key="2">
    <citation type="journal article" date="2013" name="Nature">
        <title>Insights into bilaterian evolution from three spiralian genomes.</title>
        <authorList>
            <person name="Simakov O."/>
            <person name="Marletaz F."/>
            <person name="Cho S.J."/>
            <person name="Edsinger-Gonzales E."/>
            <person name="Havlak P."/>
            <person name="Hellsten U."/>
            <person name="Kuo D.H."/>
            <person name="Larsson T."/>
            <person name="Lv J."/>
            <person name="Arendt D."/>
            <person name="Savage R."/>
            <person name="Osoegawa K."/>
            <person name="de Jong P."/>
            <person name="Grimwood J."/>
            <person name="Chapman J.A."/>
            <person name="Shapiro H."/>
            <person name="Aerts A."/>
            <person name="Otillar R.P."/>
            <person name="Terry A.Y."/>
            <person name="Boore J.L."/>
            <person name="Grigoriev I.V."/>
            <person name="Lindberg D.R."/>
            <person name="Seaver E.C."/>
            <person name="Weisblat D.A."/>
            <person name="Putnam N.H."/>
            <person name="Rokhsar D.S."/>
        </authorList>
    </citation>
    <scope>NUCLEOTIDE SEQUENCE</scope>
    <source>
        <strain evidence="14 16">I ESC-2004</strain>
    </source>
</reference>
<dbReference type="FunFam" id="2.60.40.60:FF:000001">
    <property type="entry name" value="Protocadherin alpha 2"/>
    <property type="match status" value="1"/>
</dbReference>
<feature type="compositionally biased region" description="Polar residues" evidence="10">
    <location>
        <begin position="927"/>
        <end position="938"/>
    </location>
</feature>
<dbReference type="OrthoDB" id="6252479at2759"/>
<evidence type="ECO:0000256" key="3">
    <source>
        <dbReference type="ARBA" id="ARBA00022737"/>
    </source>
</evidence>
<accession>R7TEM9</accession>
<evidence type="ECO:0000256" key="6">
    <source>
        <dbReference type="ARBA" id="ARBA00022989"/>
    </source>
</evidence>
<dbReference type="GO" id="GO:0005886">
    <property type="term" value="C:plasma membrane"/>
    <property type="evidence" value="ECO:0007669"/>
    <property type="project" value="InterPro"/>
</dbReference>
<dbReference type="Pfam" id="PF00028">
    <property type="entry name" value="Cadherin"/>
    <property type="match status" value="6"/>
</dbReference>
<dbReference type="PANTHER" id="PTHR24028">
    <property type="entry name" value="CADHERIN-87A"/>
    <property type="match status" value="1"/>
</dbReference>
<dbReference type="Proteomes" id="UP000014760">
    <property type="component" value="Unassembled WGS sequence"/>
</dbReference>
<feature type="compositionally biased region" description="Low complexity" evidence="10">
    <location>
        <begin position="971"/>
        <end position="984"/>
    </location>
</feature>
<feature type="region of interest" description="Disordered" evidence="10">
    <location>
        <begin position="852"/>
        <end position="904"/>
    </location>
</feature>
<dbReference type="EMBL" id="AMQN01003262">
    <property type="status" value="NOT_ANNOTATED_CDS"/>
    <property type="molecule type" value="Genomic_DNA"/>
</dbReference>
<gene>
    <name evidence="14" type="ORF">CAPTEDRAFT_222417</name>
</gene>
<dbReference type="InterPro" id="IPR050174">
    <property type="entry name" value="Protocadherin/Cadherin-CA"/>
</dbReference>
<dbReference type="EnsemblMetazoa" id="CapteT222417">
    <property type="protein sequence ID" value="CapteP222417"/>
    <property type="gene ID" value="CapteG222417"/>
</dbReference>
<dbReference type="HOGENOM" id="CLU_006480_5_1_1"/>
<dbReference type="FunFam" id="2.60.40.60:FF:000092">
    <property type="entry name" value="Protocadherin 8"/>
    <property type="match status" value="1"/>
</dbReference>
<dbReference type="FunFam" id="2.60.40.60:FF:000002">
    <property type="entry name" value="Protocadherin alpha 2"/>
    <property type="match status" value="1"/>
</dbReference>
<keyword evidence="6 11" id="KW-1133">Transmembrane helix</keyword>
<dbReference type="PRINTS" id="PR00205">
    <property type="entry name" value="CADHERIN"/>
</dbReference>
<dbReference type="GO" id="GO:0007156">
    <property type="term" value="P:homophilic cell adhesion via plasma membrane adhesion molecules"/>
    <property type="evidence" value="ECO:0007669"/>
    <property type="project" value="InterPro"/>
</dbReference>
<dbReference type="InterPro" id="IPR015919">
    <property type="entry name" value="Cadherin-like_sf"/>
</dbReference>
<dbReference type="FunFam" id="2.60.40.60:FF:000021">
    <property type="entry name" value="FAT atypical cadherin 1"/>
    <property type="match status" value="1"/>
</dbReference>
<feature type="domain" description="Cadherin" evidence="13">
    <location>
        <begin position="565"/>
        <end position="669"/>
    </location>
</feature>
<dbReference type="EMBL" id="KB311324">
    <property type="protein sequence ID" value="ELT89521.1"/>
    <property type="molecule type" value="Genomic_DNA"/>
</dbReference>
<dbReference type="CDD" id="cd11304">
    <property type="entry name" value="Cadherin_repeat"/>
    <property type="match status" value="6"/>
</dbReference>
<dbReference type="GO" id="GO:0005509">
    <property type="term" value="F:calcium ion binding"/>
    <property type="evidence" value="ECO:0007669"/>
    <property type="project" value="UniProtKB-UniRule"/>
</dbReference>
<keyword evidence="2 11" id="KW-0812">Transmembrane</keyword>
<dbReference type="Gene3D" id="2.60.40.60">
    <property type="entry name" value="Cadherins"/>
    <property type="match status" value="7"/>
</dbReference>
<evidence type="ECO:0000256" key="12">
    <source>
        <dbReference type="SAM" id="SignalP"/>
    </source>
</evidence>
<feature type="compositionally biased region" description="Polar residues" evidence="10">
    <location>
        <begin position="1037"/>
        <end position="1051"/>
    </location>
</feature>
<feature type="domain" description="Cadherin" evidence="13">
    <location>
        <begin position="673"/>
        <end position="779"/>
    </location>
</feature>
<evidence type="ECO:0000256" key="5">
    <source>
        <dbReference type="ARBA" id="ARBA00022889"/>
    </source>
</evidence>
<feature type="transmembrane region" description="Helical" evidence="11">
    <location>
        <begin position="791"/>
        <end position="815"/>
    </location>
</feature>
<sequence length="1123" mass="125219">MDYRHPILALLVVTLLSDSVAETPDMEFEVEEESPAYTFVGDIEQFVRQIYDEEIVNVLSFGFLNQPHKDATYFELENDPAVLRTARSIDREVLCPTMHDCFLDIDIAIVRPIEYFRMFSVRVWILDINDNIPVFPEVTYPVSMSESSSVGTSISLPVAMDLDSPENGIKGYRLISESFEFDLKSTTQAGGQIDLHLKLMTALDRELVEEYELDVEVYDGGSLSSTVNIVVTVEDANDHSPVFPNSTLQVTVPENYPTDQGFFVVEATDEDTGDNGRVSYRFAPRTQSTYGKTFGLHESSGAVFLKETLDWVKKQEYELDIVATDGGPDSRSAQCSLVVKVQDVNDNKPLVSINTLTEHPEARILENSPRSTFVAHVSVFDSDEGPNGEVVCELSNTEDFYLNNIGKNQYKIETSYILDRETTPRYLLIIACQDLGTNPLRSSANLTVLVMDENDHSPEFTQSVYTAVLPENNEPDAYIMQLNATDLDMGDNSKIHYEIVESLTQYVYIIPNKGVVRASDRFDYETTKKLQFTVRARDGASPPRSSTARVTITILDLNDQPPIFTKPQYDLSVKENQLKYYPVGHVSASDRDSGSFNRFVFSLLNDGHSGTFAIDPDSGEIKTLQVLDREDRDIYYITAIATDLDQPLLSSSCMVVIKVEDVNDNFPVIEYPTRENNSFSISNRVPRGHEIIKVFASDADQGLNAMLSYYIDSGNYNQAFMINVTSGMLSTKGTFEGVSYEAYEITLKVNDHGRPPRSATMVLQIIVDELTPYYASPREKQAGGSAKSNNLTIIIIVAAVSGFIMVILIIAIVAMKVYDRRRPTSVYKCRVEEEKILRKAAILDHDVRISRENEICPSPSSTGRKHMQMESPHMQQRQTDMRNGNASWGSRDGRAHTHDYPISTTAPDQHLEAHLLALLKQDKGDTESASSAEVSNADSGRGGSEEGGEQNYHSASRHAYPSNYGGCQTFSSKGTHPPSSSSHSQRSKGHHSKRETPENQIPPKSAIIHKNTTPQPTSRGSIHCLVREEQERRGRDQSPNATSSPKKVLTTFQSPPSYETVVQDGVALHESDETLNNKSNADPSLHNIAEEEDCDFDVSGENGVDPQEICQEIDNLFFKSVVV</sequence>
<feature type="region of interest" description="Disordered" evidence="10">
    <location>
        <begin position="922"/>
        <end position="1051"/>
    </location>
</feature>
<feature type="signal peptide" evidence="12">
    <location>
        <begin position="1"/>
        <end position="21"/>
    </location>
</feature>
<feature type="domain" description="Cadherin" evidence="13">
    <location>
        <begin position="244"/>
        <end position="351"/>
    </location>
</feature>
<reference evidence="15" key="3">
    <citation type="submission" date="2015-06" db="UniProtKB">
        <authorList>
            <consortium name="EnsemblMetazoa"/>
        </authorList>
    </citation>
    <scope>IDENTIFICATION</scope>
</reference>
<evidence type="ECO:0000256" key="9">
    <source>
        <dbReference type="PROSITE-ProRule" id="PRU00043"/>
    </source>
</evidence>
<dbReference type="STRING" id="283909.R7TEM9"/>
<comment type="subcellular location">
    <subcellularLocation>
        <location evidence="1">Membrane</location>
        <topology evidence="1">Single-pass membrane protein</topology>
    </subcellularLocation>
</comment>
<feature type="domain" description="Cadherin" evidence="13">
    <location>
        <begin position="461"/>
        <end position="564"/>
    </location>
</feature>
<dbReference type="PANTHER" id="PTHR24028:SF146">
    <property type="entry name" value="CADHERIN 96CB, ISOFORM D-RELATED"/>
    <property type="match status" value="1"/>
</dbReference>
<feature type="compositionally biased region" description="Polar residues" evidence="10">
    <location>
        <begin position="1010"/>
        <end position="1020"/>
    </location>
</feature>
<reference evidence="16" key="1">
    <citation type="submission" date="2012-12" db="EMBL/GenBank/DDBJ databases">
        <authorList>
            <person name="Hellsten U."/>
            <person name="Grimwood J."/>
            <person name="Chapman J.A."/>
            <person name="Shapiro H."/>
            <person name="Aerts A."/>
            <person name="Otillar R.P."/>
            <person name="Terry A.Y."/>
            <person name="Boore J.L."/>
            <person name="Simakov O."/>
            <person name="Marletaz F."/>
            <person name="Cho S.-J."/>
            <person name="Edsinger-Gonzales E."/>
            <person name="Havlak P."/>
            <person name="Kuo D.-H."/>
            <person name="Larsson T."/>
            <person name="Lv J."/>
            <person name="Arendt D."/>
            <person name="Savage R."/>
            <person name="Osoegawa K."/>
            <person name="de Jong P."/>
            <person name="Lindberg D.R."/>
            <person name="Seaver E.C."/>
            <person name="Weisblat D.A."/>
            <person name="Putnam N.H."/>
            <person name="Grigoriev I.V."/>
            <person name="Rokhsar D.S."/>
        </authorList>
    </citation>
    <scope>NUCLEOTIDE SEQUENCE</scope>
    <source>
        <strain evidence="16">I ESC-2004</strain>
    </source>
</reference>
<feature type="domain" description="Cadherin" evidence="13">
    <location>
        <begin position="136"/>
        <end position="243"/>
    </location>
</feature>
<feature type="domain" description="Cadherin" evidence="13">
    <location>
        <begin position="356"/>
        <end position="460"/>
    </location>
</feature>
<feature type="compositionally biased region" description="Basic and acidic residues" evidence="10">
    <location>
        <begin position="1025"/>
        <end position="1036"/>
    </location>
</feature>